<organism evidence="1">
    <name type="scientific">marine sediment metagenome</name>
    <dbReference type="NCBI Taxonomy" id="412755"/>
    <lineage>
        <taxon>unclassified sequences</taxon>
        <taxon>metagenomes</taxon>
        <taxon>ecological metagenomes</taxon>
    </lineage>
</organism>
<dbReference type="AlphaFoldDB" id="X0V4G6"/>
<comment type="caution">
    <text evidence="1">The sequence shown here is derived from an EMBL/GenBank/DDBJ whole genome shotgun (WGS) entry which is preliminary data.</text>
</comment>
<dbReference type="EMBL" id="BARS01023614">
    <property type="protein sequence ID" value="GAG13059.1"/>
    <property type="molecule type" value="Genomic_DNA"/>
</dbReference>
<name>X0V4G6_9ZZZZ</name>
<protein>
    <submittedName>
        <fullName evidence="1">Uncharacterized protein</fullName>
    </submittedName>
</protein>
<reference evidence="1" key="1">
    <citation type="journal article" date="2014" name="Front. Microbiol.">
        <title>High frequency of phylogenetically diverse reductive dehalogenase-homologous genes in deep subseafloor sedimentary metagenomes.</title>
        <authorList>
            <person name="Kawai M."/>
            <person name="Futagami T."/>
            <person name="Toyoda A."/>
            <person name="Takaki Y."/>
            <person name="Nishi S."/>
            <person name="Hori S."/>
            <person name="Arai W."/>
            <person name="Tsubouchi T."/>
            <person name="Morono Y."/>
            <person name="Uchiyama I."/>
            <person name="Ito T."/>
            <person name="Fujiyama A."/>
            <person name="Inagaki F."/>
            <person name="Takami H."/>
        </authorList>
    </citation>
    <scope>NUCLEOTIDE SEQUENCE</scope>
    <source>
        <strain evidence="1">Expedition CK06-06</strain>
    </source>
</reference>
<accession>X0V4G6</accession>
<gene>
    <name evidence="1" type="ORF">S01H1_37589</name>
</gene>
<evidence type="ECO:0000313" key="1">
    <source>
        <dbReference type="EMBL" id="GAG13059.1"/>
    </source>
</evidence>
<proteinExistence type="predicted"/>
<sequence>MIGYILLPVLWVVGRVGLMCVRIEQRLVPLTPGYIDQGEQIDPHDLGEFR</sequence>